<evidence type="ECO:0000256" key="1">
    <source>
        <dbReference type="SAM" id="MobiDB-lite"/>
    </source>
</evidence>
<dbReference type="AlphaFoldDB" id="A0AAD6FSN3"/>
<evidence type="ECO:0000313" key="3">
    <source>
        <dbReference type="Proteomes" id="UP001219934"/>
    </source>
</evidence>
<accession>A0AAD6FSN3</accession>
<name>A0AAD6FSN3_9TELE</name>
<gene>
    <name evidence="2" type="ORF">JOQ06_024108</name>
</gene>
<feature type="region of interest" description="Disordered" evidence="1">
    <location>
        <begin position="88"/>
        <end position="130"/>
    </location>
</feature>
<organism evidence="2 3">
    <name type="scientific">Pogonophryne albipinna</name>
    <dbReference type="NCBI Taxonomy" id="1090488"/>
    <lineage>
        <taxon>Eukaryota</taxon>
        <taxon>Metazoa</taxon>
        <taxon>Chordata</taxon>
        <taxon>Craniata</taxon>
        <taxon>Vertebrata</taxon>
        <taxon>Euteleostomi</taxon>
        <taxon>Actinopterygii</taxon>
        <taxon>Neopterygii</taxon>
        <taxon>Teleostei</taxon>
        <taxon>Neoteleostei</taxon>
        <taxon>Acanthomorphata</taxon>
        <taxon>Eupercaria</taxon>
        <taxon>Perciformes</taxon>
        <taxon>Notothenioidei</taxon>
        <taxon>Pogonophryne</taxon>
    </lineage>
</organism>
<sequence length="283" mass="31829">MCTFALVEWTEGSDKGLRSILPIDCVRDFNELNYLNGDEETPEEFLVEWRHGRKGANRQWPVYQARIIKVAKWEKSLKRILCEMETNDEADTSKRVTKPNLRYVDSDEEEEEKGPAKKRAHLDEEERPISKKKTTIQELRDANLALKNENDHLKDLIIKHIPQMKEDIASLAGRCAATSVEVLGETSAKQLQIHGERTEAPEKTEAPETIEIVKGSGVFCKRDAWKASIHTTSGTAMVRTLLLGTFPLETLLQSNLNGGKPKRGDGEQLEALDPGKKAAIIGE</sequence>
<reference evidence="2" key="1">
    <citation type="submission" date="2022-11" db="EMBL/GenBank/DDBJ databases">
        <title>Chromosome-level genome of Pogonophryne albipinna.</title>
        <authorList>
            <person name="Jo E."/>
        </authorList>
    </citation>
    <scope>NUCLEOTIDE SEQUENCE</scope>
    <source>
        <strain evidence="2">SGF0006</strain>
        <tissue evidence="2">Muscle</tissue>
    </source>
</reference>
<keyword evidence="3" id="KW-1185">Reference proteome</keyword>
<evidence type="ECO:0008006" key="4">
    <source>
        <dbReference type="Google" id="ProtNLM"/>
    </source>
</evidence>
<proteinExistence type="predicted"/>
<dbReference type="EMBL" id="JAPTMU010000003">
    <property type="protein sequence ID" value="KAJ4946441.1"/>
    <property type="molecule type" value="Genomic_DNA"/>
</dbReference>
<protein>
    <recommendedName>
        <fullName evidence="4">BEN domain-containing protein</fullName>
    </recommendedName>
</protein>
<evidence type="ECO:0000313" key="2">
    <source>
        <dbReference type="EMBL" id="KAJ4946441.1"/>
    </source>
</evidence>
<comment type="caution">
    <text evidence="2">The sequence shown here is derived from an EMBL/GenBank/DDBJ whole genome shotgun (WGS) entry which is preliminary data.</text>
</comment>
<dbReference type="Proteomes" id="UP001219934">
    <property type="component" value="Unassembled WGS sequence"/>
</dbReference>